<dbReference type="EMBL" id="VSSQ01126639">
    <property type="protein sequence ID" value="MPN56380.1"/>
    <property type="molecule type" value="Genomic_DNA"/>
</dbReference>
<dbReference type="AlphaFoldDB" id="A0A645IZP8"/>
<comment type="caution">
    <text evidence="1">The sequence shown here is derived from an EMBL/GenBank/DDBJ whole genome shotgun (WGS) entry which is preliminary data.</text>
</comment>
<name>A0A645IZP8_9ZZZZ</name>
<evidence type="ECO:0000313" key="1">
    <source>
        <dbReference type="EMBL" id="MPN56380.1"/>
    </source>
</evidence>
<accession>A0A645IZP8</accession>
<reference evidence="1" key="1">
    <citation type="submission" date="2019-08" db="EMBL/GenBank/DDBJ databases">
        <authorList>
            <person name="Kucharzyk K."/>
            <person name="Murdoch R.W."/>
            <person name="Higgins S."/>
            <person name="Loffler F."/>
        </authorList>
    </citation>
    <scope>NUCLEOTIDE SEQUENCE</scope>
</reference>
<organism evidence="1">
    <name type="scientific">bioreactor metagenome</name>
    <dbReference type="NCBI Taxonomy" id="1076179"/>
    <lineage>
        <taxon>unclassified sequences</taxon>
        <taxon>metagenomes</taxon>
        <taxon>ecological metagenomes</taxon>
    </lineage>
</organism>
<sequence length="138" mass="15129">MALCQMLHHASGGALRLVLGIQRLVQRGGGHRLVRRARKRLGQGNRQPCITPARKQRLGQWIGMKTLQRHQHMHGAAHALAKQHVGGRFGSQHPFQRHLGGGGFQLQCLGRQRQGKVRACSLGPGLALVGRDGCHQRG</sequence>
<gene>
    <name evidence="1" type="ORF">SDC9_204068</name>
</gene>
<proteinExistence type="predicted"/>
<protein>
    <submittedName>
        <fullName evidence="1">Uncharacterized protein</fullName>
    </submittedName>
</protein>